<reference evidence="2" key="1">
    <citation type="submission" date="2025-08" db="UniProtKB">
        <authorList>
            <consortium name="RefSeq"/>
        </authorList>
    </citation>
    <scope>IDENTIFICATION</scope>
    <source>
        <tissue evidence="2">Thorax and Abdomen</tissue>
    </source>
</reference>
<proteinExistence type="predicted"/>
<dbReference type="Proteomes" id="UP000829291">
    <property type="component" value="Chromosome 1"/>
</dbReference>
<sequence>MSPKGASSLLHRASRVPCSRFVEDMDICSLRNNKKEKSGEKVESAMQRWNEHWLQYLTMPPSSPPPDPDVVVLVVSYKRGPPQKYRTWVPPLWLESTQRVKIVDFATAYPTFSVLRL</sequence>
<accession>A0ABM3FRW3</accession>
<gene>
    <name evidence="2" type="primary">LOC124293564</name>
</gene>
<evidence type="ECO:0000313" key="1">
    <source>
        <dbReference type="Proteomes" id="UP000829291"/>
    </source>
</evidence>
<name>A0ABM3FRW3_NEOLC</name>
<dbReference type="GeneID" id="124293564"/>
<keyword evidence="1" id="KW-1185">Reference proteome</keyword>
<organism evidence="1 2">
    <name type="scientific">Neodiprion lecontei</name>
    <name type="common">Redheaded pine sawfly</name>
    <dbReference type="NCBI Taxonomy" id="441921"/>
    <lineage>
        <taxon>Eukaryota</taxon>
        <taxon>Metazoa</taxon>
        <taxon>Ecdysozoa</taxon>
        <taxon>Arthropoda</taxon>
        <taxon>Hexapoda</taxon>
        <taxon>Insecta</taxon>
        <taxon>Pterygota</taxon>
        <taxon>Neoptera</taxon>
        <taxon>Endopterygota</taxon>
        <taxon>Hymenoptera</taxon>
        <taxon>Tenthredinoidea</taxon>
        <taxon>Diprionidae</taxon>
        <taxon>Diprioninae</taxon>
        <taxon>Neodiprion</taxon>
    </lineage>
</organism>
<protein>
    <submittedName>
        <fullName evidence="2">Uncharacterized protein LOC124293564</fullName>
    </submittedName>
</protein>
<dbReference type="RefSeq" id="XP_046590768.1">
    <property type="nucleotide sequence ID" value="XM_046734812.1"/>
</dbReference>
<evidence type="ECO:0000313" key="2">
    <source>
        <dbReference type="RefSeq" id="XP_046590768.1"/>
    </source>
</evidence>